<protein>
    <submittedName>
        <fullName evidence="2">Uncharacterized protein</fullName>
    </submittedName>
</protein>
<gene>
    <name evidence="2" type="ORF">Salmuc_04457</name>
</gene>
<dbReference type="Proteomes" id="UP000015347">
    <property type="component" value="Unassembled WGS sequence"/>
</dbReference>
<comment type="caution">
    <text evidence="2">The sequence shown here is derived from an EMBL/GenBank/DDBJ whole genome shotgun (WGS) entry which is preliminary data.</text>
</comment>
<name>S9QG70_9RHOB</name>
<feature type="region of interest" description="Disordered" evidence="1">
    <location>
        <begin position="26"/>
        <end position="110"/>
    </location>
</feature>
<feature type="compositionally biased region" description="Low complexity" evidence="1">
    <location>
        <begin position="41"/>
        <end position="51"/>
    </location>
</feature>
<keyword evidence="3" id="KW-1185">Reference proteome</keyword>
<dbReference type="EMBL" id="APVH01000038">
    <property type="protein sequence ID" value="EPX78867.1"/>
    <property type="molecule type" value="Genomic_DNA"/>
</dbReference>
<feature type="compositionally biased region" description="Low complexity" evidence="1">
    <location>
        <begin position="90"/>
        <end position="99"/>
    </location>
</feature>
<dbReference type="AlphaFoldDB" id="S9QG70"/>
<dbReference type="STRING" id="1123237.Salmuc_04457"/>
<reference evidence="3" key="1">
    <citation type="journal article" date="2014" name="Stand. Genomic Sci.">
        <title>Genome sequence of the exopolysaccharide-producing Salipiger mucosus type strain (DSM 16094(T)), a moderately halophilic member of the Roseobacter clade.</title>
        <authorList>
            <person name="Riedel T."/>
            <person name="Spring S."/>
            <person name="Fiebig A."/>
            <person name="Petersen J."/>
            <person name="Kyrpides N.C."/>
            <person name="Goker M."/>
            <person name="Klenk H.P."/>
        </authorList>
    </citation>
    <scope>NUCLEOTIDE SEQUENCE [LARGE SCALE GENOMIC DNA]</scope>
    <source>
        <strain evidence="3">DSM 16094</strain>
    </source>
</reference>
<evidence type="ECO:0000313" key="3">
    <source>
        <dbReference type="Proteomes" id="UP000015347"/>
    </source>
</evidence>
<organism evidence="2 3">
    <name type="scientific">Salipiger mucosus DSM 16094</name>
    <dbReference type="NCBI Taxonomy" id="1123237"/>
    <lineage>
        <taxon>Bacteria</taxon>
        <taxon>Pseudomonadati</taxon>
        <taxon>Pseudomonadota</taxon>
        <taxon>Alphaproteobacteria</taxon>
        <taxon>Rhodobacterales</taxon>
        <taxon>Roseobacteraceae</taxon>
        <taxon>Salipiger</taxon>
    </lineage>
</organism>
<accession>S9QG70</accession>
<sequence>MGHLKISLSSATLARRMTDGAAMFRRLTTFPSRRRSGKPDAAASRPSRARPGTGVSGATIMFDPCQIVSLPRPGRHSKRRMELRARRYGLRPGTTPTGGTSNGRRRHSRP</sequence>
<proteinExistence type="predicted"/>
<evidence type="ECO:0000313" key="2">
    <source>
        <dbReference type="EMBL" id="EPX78867.1"/>
    </source>
</evidence>
<evidence type="ECO:0000256" key="1">
    <source>
        <dbReference type="SAM" id="MobiDB-lite"/>
    </source>
</evidence>
<dbReference type="HOGENOM" id="CLU_2169289_0_0_5"/>